<evidence type="ECO:0000313" key="2">
    <source>
        <dbReference type="WBParaSite" id="PS1159_v2.g15228.t1"/>
    </source>
</evidence>
<sequence length="146" mass="15893">MFILLIVAAILRGKNMSETEAPPVPTSEPPSTENNRDPSVGAAGDKPTEAMDFTSGQQQQAAADASAMPPPPEKASSQEPKKDQEDAHRIALQSIPTRQYLDQTVVPILLQALGSVARERPANPIEYLGQYLIREKDRYTEAPAQQ</sequence>
<evidence type="ECO:0000313" key="1">
    <source>
        <dbReference type="Proteomes" id="UP000887580"/>
    </source>
</evidence>
<name>A0AC35F9H6_9BILA</name>
<proteinExistence type="predicted"/>
<dbReference type="WBParaSite" id="PS1159_v2.g15228.t1">
    <property type="protein sequence ID" value="PS1159_v2.g15228.t1"/>
    <property type="gene ID" value="PS1159_v2.g15228"/>
</dbReference>
<dbReference type="Proteomes" id="UP000887580">
    <property type="component" value="Unplaced"/>
</dbReference>
<organism evidence="1 2">
    <name type="scientific">Panagrolaimus sp. PS1159</name>
    <dbReference type="NCBI Taxonomy" id="55785"/>
    <lineage>
        <taxon>Eukaryota</taxon>
        <taxon>Metazoa</taxon>
        <taxon>Ecdysozoa</taxon>
        <taxon>Nematoda</taxon>
        <taxon>Chromadorea</taxon>
        <taxon>Rhabditida</taxon>
        <taxon>Tylenchina</taxon>
        <taxon>Panagrolaimomorpha</taxon>
        <taxon>Panagrolaimoidea</taxon>
        <taxon>Panagrolaimidae</taxon>
        <taxon>Panagrolaimus</taxon>
    </lineage>
</organism>
<accession>A0AC35F9H6</accession>
<reference evidence="2" key="1">
    <citation type="submission" date="2022-11" db="UniProtKB">
        <authorList>
            <consortium name="WormBaseParasite"/>
        </authorList>
    </citation>
    <scope>IDENTIFICATION</scope>
</reference>
<protein>
    <submittedName>
        <fullName evidence="2">Uncharacterized protein</fullName>
    </submittedName>
</protein>